<evidence type="ECO:0000313" key="5">
    <source>
        <dbReference type="Proteomes" id="UP000292958"/>
    </source>
</evidence>
<feature type="compositionally biased region" description="Polar residues" evidence="1">
    <location>
        <begin position="472"/>
        <end position="496"/>
    </location>
</feature>
<feature type="chain" id="PRO_5020303995" evidence="2">
    <location>
        <begin position="24"/>
        <end position="594"/>
    </location>
</feature>
<feature type="region of interest" description="Disordered" evidence="1">
    <location>
        <begin position="459"/>
        <end position="594"/>
    </location>
</feature>
<dbReference type="InterPro" id="IPR006860">
    <property type="entry name" value="FecR"/>
</dbReference>
<dbReference type="AlphaFoldDB" id="A0A4Q7YXX7"/>
<accession>A0A4Q7YXX7</accession>
<dbReference type="Proteomes" id="UP000292958">
    <property type="component" value="Unassembled WGS sequence"/>
</dbReference>
<evidence type="ECO:0000256" key="1">
    <source>
        <dbReference type="SAM" id="MobiDB-lite"/>
    </source>
</evidence>
<keyword evidence="5" id="KW-1185">Reference proteome</keyword>
<feature type="compositionally biased region" description="Gly residues" evidence="1">
    <location>
        <begin position="542"/>
        <end position="594"/>
    </location>
</feature>
<dbReference type="InterPro" id="IPR046535">
    <property type="entry name" value="DUF6600"/>
</dbReference>
<dbReference type="Pfam" id="PF04773">
    <property type="entry name" value="FecR"/>
    <property type="match status" value="1"/>
</dbReference>
<dbReference type="PANTHER" id="PTHR38731">
    <property type="entry name" value="LIPL45-RELATED LIPOPROTEIN-RELATED"/>
    <property type="match status" value="1"/>
</dbReference>
<dbReference type="Gene3D" id="2.60.120.1440">
    <property type="match status" value="1"/>
</dbReference>
<gene>
    <name evidence="4" type="ORF">BDD14_3556</name>
</gene>
<feature type="signal peptide" evidence="2">
    <location>
        <begin position="1"/>
        <end position="23"/>
    </location>
</feature>
<dbReference type="EMBL" id="SHKW01000001">
    <property type="protein sequence ID" value="RZU42013.1"/>
    <property type="molecule type" value="Genomic_DNA"/>
</dbReference>
<sequence length="594" mass="60871">MKTVSIIAVASLMVVLAGGRAVAQDQSSAAANAQQPDPTSLKPVPHASVIESPVVARESDGAGPGDSHVRIVRLSQAQGKLGLDRGTGTIEATMQNMPIVEGSRLATSEGYAEVEFEDGSTLRLAPESQVDFPQLILRSTGVKASTVKLVKGTAYVNLEKTRDNEFTVKAGDAVMKVTPGTHLRLELDGKKAVLAVFNGEVEMNAGAASAIVSKKRTATLDDTTASTAGRIDVKKDIEEADYDEWDENSQDYRHRYASAKPYGSSLYSYGISDLNYYGGFVNAGGCGSMWRPYLASSAWDPYGNGVWAWYQGAGYSWVSPYPWGWLPYHSGAWSFCPGVGWGWRPGSAWMGLANGFPIMQGRPIPDKPGVPVQGFARGGVTLRPPGPERPTGVPHSTLLLSNRTPLVFSKVDRPGNFVFQKNSAGLGVPRGALGNLHGISNHVDRSGFVNRQIYTQPSMPAGVASERGASMASRSGTLNNNRSGSFNPQSGINAQSFRRGADGQAGSFQGSPGGNAAATAFRQSQSSGGAGASGGFHSVGPGASGSMGGGGGGGGGSSRGGGGGGSGSMAGGGGGGTAGGGGGSGASSGGGGRR</sequence>
<feature type="domain" description="FecR protein" evidence="3">
    <location>
        <begin position="106"/>
        <end position="202"/>
    </location>
</feature>
<proteinExistence type="predicted"/>
<evidence type="ECO:0000259" key="3">
    <source>
        <dbReference type="Pfam" id="PF04773"/>
    </source>
</evidence>
<name>A0A4Q7YXX7_9BACT</name>
<comment type="caution">
    <text evidence="4">The sequence shown here is derived from an EMBL/GenBank/DDBJ whole genome shotgun (WGS) entry which is preliminary data.</text>
</comment>
<evidence type="ECO:0000256" key="2">
    <source>
        <dbReference type="SAM" id="SignalP"/>
    </source>
</evidence>
<keyword evidence="2" id="KW-0732">Signal</keyword>
<dbReference type="RefSeq" id="WP_130419834.1">
    <property type="nucleotide sequence ID" value="NZ_SHKW01000001.1"/>
</dbReference>
<dbReference type="OrthoDB" id="128474at2"/>
<reference evidence="4 5" key="1">
    <citation type="submission" date="2019-02" db="EMBL/GenBank/DDBJ databases">
        <title>Genomic Encyclopedia of Archaeal and Bacterial Type Strains, Phase II (KMG-II): from individual species to whole genera.</title>
        <authorList>
            <person name="Goeker M."/>
        </authorList>
    </citation>
    <scope>NUCLEOTIDE SEQUENCE [LARGE SCALE GENOMIC DNA]</scope>
    <source>
        <strain evidence="4 5">DSM 18101</strain>
    </source>
</reference>
<evidence type="ECO:0000313" key="4">
    <source>
        <dbReference type="EMBL" id="RZU42013.1"/>
    </source>
</evidence>
<dbReference type="Pfam" id="PF20245">
    <property type="entry name" value="DUF6600"/>
    <property type="match status" value="1"/>
</dbReference>
<protein>
    <submittedName>
        <fullName evidence="4">FecR family protein</fullName>
    </submittedName>
</protein>
<organism evidence="4 5">
    <name type="scientific">Edaphobacter modestus</name>
    <dbReference type="NCBI Taxonomy" id="388466"/>
    <lineage>
        <taxon>Bacteria</taxon>
        <taxon>Pseudomonadati</taxon>
        <taxon>Acidobacteriota</taxon>
        <taxon>Terriglobia</taxon>
        <taxon>Terriglobales</taxon>
        <taxon>Acidobacteriaceae</taxon>
        <taxon>Edaphobacter</taxon>
    </lineage>
</organism>